<evidence type="ECO:0000313" key="2">
    <source>
        <dbReference type="Proteomes" id="UP000286415"/>
    </source>
</evidence>
<gene>
    <name evidence="1" type="ORF">CSKR_107737</name>
</gene>
<dbReference type="EMBL" id="NIRI02000056">
    <property type="protein sequence ID" value="KAG5444686.1"/>
    <property type="molecule type" value="Genomic_DNA"/>
</dbReference>
<sequence length="349" mass="39763">MHTTDIRLIAYVSKEISSSNKVKPNSREAFYGCSIPDGNHQQCASCKFLEKFKLEKFRLSAEHHIIRPQYRGDPSVKLRAVHAVQSGVDWFLRRMVRAPYRIVLFPEKLTDIFRRFIKFDTSLEYARPFAVREASVVELINHTSGKILGKRVSLICAASGCQECQAAADQVLHTQLTSCSRQPQLGTKRRLHTFDELVRHQWLARHSVQSRSSDCCRLAKNTVGSHPGSILAFLNRLIDSWRSADQVLHTQLTSCSRQPQLGTKRRLHTFDELVRHQWLARHSVQSRSSDCCRLAKNTVGSHPGSILAFLNRLIDSWRSAGSKILLERDTLYLIDVLQTGSSPDIQDVY</sequence>
<organism evidence="1 2">
    <name type="scientific">Clonorchis sinensis</name>
    <name type="common">Chinese liver fluke</name>
    <dbReference type="NCBI Taxonomy" id="79923"/>
    <lineage>
        <taxon>Eukaryota</taxon>
        <taxon>Metazoa</taxon>
        <taxon>Spiralia</taxon>
        <taxon>Lophotrochozoa</taxon>
        <taxon>Platyhelminthes</taxon>
        <taxon>Trematoda</taxon>
        <taxon>Digenea</taxon>
        <taxon>Opisthorchiida</taxon>
        <taxon>Opisthorchiata</taxon>
        <taxon>Opisthorchiidae</taxon>
        <taxon>Clonorchis</taxon>
    </lineage>
</organism>
<accession>A0A8T1M785</accession>
<reference evidence="1 2" key="1">
    <citation type="journal article" date="2018" name="Biotechnol. Adv.">
        <title>Improved genomic resources and new bioinformatic workflow for the carcinogenic parasite Clonorchis sinensis: Biotechnological implications.</title>
        <authorList>
            <person name="Wang D."/>
            <person name="Korhonen P.K."/>
            <person name="Gasser R.B."/>
            <person name="Young N.D."/>
        </authorList>
    </citation>
    <scope>NUCLEOTIDE SEQUENCE [LARGE SCALE GENOMIC DNA]</scope>
    <source>
        <strain evidence="1">Cs-k2</strain>
    </source>
</reference>
<evidence type="ECO:0000313" key="1">
    <source>
        <dbReference type="EMBL" id="KAG5444686.1"/>
    </source>
</evidence>
<name>A0A8T1M785_CLOSI</name>
<comment type="caution">
    <text evidence="1">The sequence shown here is derived from an EMBL/GenBank/DDBJ whole genome shotgun (WGS) entry which is preliminary data.</text>
</comment>
<protein>
    <submittedName>
        <fullName evidence="1">Uncharacterized protein</fullName>
    </submittedName>
</protein>
<reference evidence="1 2" key="2">
    <citation type="journal article" date="2021" name="Genomics">
        <title>High-quality reference genome for Clonorchis sinensis.</title>
        <authorList>
            <person name="Young N.D."/>
            <person name="Stroehlein A.J."/>
            <person name="Kinkar L."/>
            <person name="Wang T."/>
            <person name="Sohn W.M."/>
            <person name="Chang B.C.H."/>
            <person name="Kaur P."/>
            <person name="Weisz D."/>
            <person name="Dudchenko O."/>
            <person name="Aiden E.L."/>
            <person name="Korhonen P.K."/>
            <person name="Gasser R.B."/>
        </authorList>
    </citation>
    <scope>NUCLEOTIDE SEQUENCE [LARGE SCALE GENOMIC DNA]</scope>
    <source>
        <strain evidence="1">Cs-k2</strain>
    </source>
</reference>
<proteinExistence type="predicted"/>
<dbReference type="Proteomes" id="UP000286415">
    <property type="component" value="Unassembled WGS sequence"/>
</dbReference>
<keyword evidence="2" id="KW-1185">Reference proteome</keyword>